<dbReference type="EMBL" id="VWXL01000011">
    <property type="protein sequence ID" value="MVB09657.1"/>
    <property type="molecule type" value="Genomic_DNA"/>
</dbReference>
<dbReference type="OrthoDB" id="2413078at2"/>
<accession>A0A6N8HVS3</accession>
<dbReference type="RefSeq" id="WP_156989615.1">
    <property type="nucleotide sequence ID" value="NZ_VWXL01000011.1"/>
</dbReference>
<feature type="transmembrane region" description="Helical" evidence="1">
    <location>
        <begin position="6"/>
        <end position="22"/>
    </location>
</feature>
<sequence>MNSFLIAGGITVILWIAEDLLCTKLKNPLWGGIIPLLTLAFTIYILATGMISFNLTSFIVFLILNLFIIEGWITGRGKYTKRQKAELDKMKAHDIDS</sequence>
<evidence type="ECO:0000313" key="3">
    <source>
        <dbReference type="Proteomes" id="UP000469440"/>
    </source>
</evidence>
<dbReference type="Proteomes" id="UP000469440">
    <property type="component" value="Unassembled WGS sequence"/>
</dbReference>
<keyword evidence="1" id="KW-0472">Membrane</keyword>
<gene>
    <name evidence="2" type="ORF">CAFE_03190</name>
</gene>
<dbReference type="AlphaFoldDB" id="A0A6N8HVS3"/>
<organism evidence="2 3">
    <name type="scientific">Caproicibacter fermentans</name>
    <dbReference type="NCBI Taxonomy" id="2576756"/>
    <lineage>
        <taxon>Bacteria</taxon>
        <taxon>Bacillati</taxon>
        <taxon>Bacillota</taxon>
        <taxon>Clostridia</taxon>
        <taxon>Eubacteriales</taxon>
        <taxon>Acutalibacteraceae</taxon>
        <taxon>Caproicibacter</taxon>
    </lineage>
</organism>
<proteinExistence type="predicted"/>
<keyword evidence="1" id="KW-0812">Transmembrane</keyword>
<protein>
    <submittedName>
        <fullName evidence="2">Uncharacterized protein</fullName>
    </submittedName>
</protein>
<comment type="caution">
    <text evidence="2">The sequence shown here is derived from an EMBL/GenBank/DDBJ whole genome shotgun (WGS) entry which is preliminary data.</text>
</comment>
<keyword evidence="3" id="KW-1185">Reference proteome</keyword>
<reference evidence="2 3" key="1">
    <citation type="submission" date="2019-09" db="EMBL/GenBank/DDBJ databases">
        <title>Genome sequence of Clostridium sp. EA1.</title>
        <authorList>
            <person name="Poehlein A."/>
            <person name="Bengelsdorf F.R."/>
            <person name="Daniel R."/>
        </authorList>
    </citation>
    <scope>NUCLEOTIDE SEQUENCE [LARGE SCALE GENOMIC DNA]</scope>
    <source>
        <strain evidence="2 3">EA1</strain>
    </source>
</reference>
<name>A0A6N8HVS3_9FIRM</name>
<feature type="transmembrane region" description="Helical" evidence="1">
    <location>
        <begin position="29"/>
        <end position="47"/>
    </location>
</feature>
<keyword evidence="1" id="KW-1133">Transmembrane helix</keyword>
<evidence type="ECO:0000256" key="1">
    <source>
        <dbReference type="SAM" id="Phobius"/>
    </source>
</evidence>
<evidence type="ECO:0000313" key="2">
    <source>
        <dbReference type="EMBL" id="MVB09657.1"/>
    </source>
</evidence>
<feature type="transmembrane region" description="Helical" evidence="1">
    <location>
        <begin position="53"/>
        <end position="73"/>
    </location>
</feature>